<reference evidence="1" key="1">
    <citation type="submission" date="2016-10" db="EMBL/GenBank/DDBJ databases">
        <authorList>
            <person name="de Groot N.N."/>
        </authorList>
    </citation>
    <scope>NUCLEOTIDE SEQUENCE</scope>
</reference>
<dbReference type="AlphaFoldDB" id="A0A1W1EC95"/>
<proteinExistence type="predicted"/>
<gene>
    <name evidence="1" type="ORF">MNB_SV-5-600</name>
</gene>
<evidence type="ECO:0000313" key="1">
    <source>
        <dbReference type="EMBL" id="SFZ97636.1"/>
    </source>
</evidence>
<sequence>MNEKDISDLREEFASFNEKNFNGKPAFCADGSSDCDEETDLKDYPSYTEALYAKLIAPHVSGIYISRWDIKDIALEAGDSMAIHPRKRMFELLMKFATSRENMQSVLNALEKHMEEKIAIYSDIMTNFPSSAEIFQEKIDKARKTMKLFPQIIEEYFPEEYN</sequence>
<name>A0A1W1EC95_9ZZZZ</name>
<accession>A0A1W1EC95</accession>
<dbReference type="EMBL" id="FPKX01000008">
    <property type="protein sequence ID" value="SFZ97636.1"/>
    <property type="molecule type" value="Genomic_DNA"/>
</dbReference>
<organism evidence="1">
    <name type="scientific">hydrothermal vent metagenome</name>
    <dbReference type="NCBI Taxonomy" id="652676"/>
    <lineage>
        <taxon>unclassified sequences</taxon>
        <taxon>metagenomes</taxon>
        <taxon>ecological metagenomes</taxon>
    </lineage>
</organism>
<protein>
    <submittedName>
        <fullName evidence="1">Uncharacterized protein</fullName>
    </submittedName>
</protein>